<dbReference type="OrthoDB" id="9789043at2"/>
<evidence type="ECO:0000256" key="1">
    <source>
        <dbReference type="SAM" id="SignalP"/>
    </source>
</evidence>
<dbReference type="RefSeq" id="WP_091349379.1">
    <property type="nucleotide sequence ID" value="NZ_FMAQ01000008.1"/>
</dbReference>
<dbReference type="EMBL" id="FMAQ01000008">
    <property type="protein sequence ID" value="SCC17856.1"/>
    <property type="molecule type" value="Genomic_DNA"/>
</dbReference>
<keyword evidence="1" id="KW-0732">Signal</keyword>
<feature type="chain" id="PRO_5008689864" evidence="1">
    <location>
        <begin position="21"/>
        <end position="189"/>
    </location>
</feature>
<feature type="signal peptide" evidence="1">
    <location>
        <begin position="1"/>
        <end position="20"/>
    </location>
</feature>
<accession>A0A1C4CFN7</accession>
<proteinExistence type="predicted"/>
<sequence length="189" mass="22031">MLKKYFLLFTLLFCIPTCWADGLTKEQAENLELAGVKLGITEPELVELLKNQYHLSEKDIKVSEKNMRLPPSKIGEKSITEGTIKSYEITLNANNQDEKLTIRLEDDLERNPTQLVVFNVYKKMTYTAEIEQKVYKELTQKYGKEEYKNIVGDKIWSYKPYSLNLSRENNGKFSVEILTEKYRKQKTGS</sequence>
<dbReference type="AlphaFoldDB" id="A0A1C4CFN7"/>
<organism evidence="2 3">
    <name type="scientific">Gilliamella bombicola</name>
    <dbReference type="NCBI Taxonomy" id="1798182"/>
    <lineage>
        <taxon>Bacteria</taxon>
        <taxon>Pseudomonadati</taxon>
        <taxon>Pseudomonadota</taxon>
        <taxon>Gammaproteobacteria</taxon>
        <taxon>Orbales</taxon>
        <taxon>Orbaceae</taxon>
        <taxon>Gilliamella</taxon>
    </lineage>
</organism>
<evidence type="ECO:0000313" key="2">
    <source>
        <dbReference type="EMBL" id="SCC17856.1"/>
    </source>
</evidence>
<dbReference type="Proteomes" id="UP000199670">
    <property type="component" value="Unassembled WGS sequence"/>
</dbReference>
<keyword evidence="3" id="KW-1185">Reference proteome</keyword>
<gene>
    <name evidence="2" type="ORF">GA0061081_10882</name>
</gene>
<evidence type="ECO:0000313" key="3">
    <source>
        <dbReference type="Proteomes" id="UP000199670"/>
    </source>
</evidence>
<reference evidence="3" key="1">
    <citation type="submission" date="2016-08" db="EMBL/GenBank/DDBJ databases">
        <authorList>
            <person name="Varghese N."/>
            <person name="Submissions Spin"/>
        </authorList>
    </citation>
    <scope>NUCLEOTIDE SEQUENCE [LARGE SCALE GENOMIC DNA]</scope>
    <source>
        <strain evidence="3">R-53248</strain>
    </source>
</reference>
<protein>
    <submittedName>
        <fullName evidence="2">Maltose/maltodextrin transport system substrate-binding protein</fullName>
    </submittedName>
</protein>
<name>A0A1C4CFN7_9GAMM</name>